<comment type="caution">
    <text evidence="10">The sequence shown here is derived from an EMBL/GenBank/DDBJ whole genome shotgun (WGS) entry which is preliminary data.</text>
</comment>
<keyword evidence="5" id="KW-1278">Translocase</keyword>
<dbReference type="RefSeq" id="WP_310017629.1">
    <property type="nucleotide sequence ID" value="NZ_JAVDUM010000002.1"/>
</dbReference>
<evidence type="ECO:0000256" key="3">
    <source>
        <dbReference type="ARBA" id="ARBA00022741"/>
    </source>
</evidence>
<dbReference type="SUPFAM" id="SSF52540">
    <property type="entry name" value="P-loop containing nucleoside triphosphate hydrolases"/>
    <property type="match status" value="1"/>
</dbReference>
<dbReference type="CDD" id="cd03258">
    <property type="entry name" value="ABC_MetN_methionine_transporter"/>
    <property type="match status" value="1"/>
</dbReference>
<dbReference type="InterPro" id="IPR050086">
    <property type="entry name" value="MetN_ABC_transporter-like"/>
</dbReference>
<dbReference type="PROSITE" id="PS00211">
    <property type="entry name" value="ABC_TRANSPORTER_1"/>
    <property type="match status" value="1"/>
</dbReference>
<feature type="domain" description="ABC transporter" evidence="9">
    <location>
        <begin position="5"/>
        <end position="251"/>
    </location>
</feature>
<dbReference type="Proteomes" id="UP001259347">
    <property type="component" value="Unassembled WGS sequence"/>
</dbReference>
<dbReference type="PANTHER" id="PTHR43166">
    <property type="entry name" value="AMINO ACID IMPORT ATP-BINDING PROTEIN"/>
    <property type="match status" value="1"/>
</dbReference>
<name>A0ABU1SA47_9MICO</name>
<dbReference type="Pfam" id="PF00005">
    <property type="entry name" value="ABC_tran"/>
    <property type="match status" value="1"/>
</dbReference>
<dbReference type="PANTHER" id="PTHR43166:SF30">
    <property type="entry name" value="METHIONINE IMPORT ATP-BINDING PROTEIN METN"/>
    <property type="match status" value="1"/>
</dbReference>
<keyword evidence="7" id="KW-0472">Membrane</keyword>
<sequence length="373" mass="39745">MTSVIEFERVTKSFPASRGPRRRASKGTVAVEEASLAVAKGSIVGVIGYSGAGKSTLVRLINGLERPTEGTVRVLGTDVGGATPAELRALRARIGMIFQQFNLFDARTVRGNVAYPLRVAGWRPTDIDERVDELLAFVGLADKAEQRPRRLSGGQKQRVGIARAIATSPEILLADEATSALDPQTTAEVLALLKEVNRRLGITIVVITHQISIVHELCDQVVVMEGGRVVDIGETYRVFAHPRAALTARFVAAVTQGIPQGETLDALVAGGGSLVSVDVNEFTSEDVAAVLDRHGVRGTVVYGGVTDVRGRQLGTLTYRIDDDRAAARRVVADLRTRTRAVLPDEEVSDRSRLQDGADAGSGLGSAPIGKGIR</sequence>
<feature type="compositionally biased region" description="Low complexity" evidence="8">
    <location>
        <begin position="356"/>
        <end position="366"/>
    </location>
</feature>
<dbReference type="GO" id="GO:0005524">
    <property type="term" value="F:ATP binding"/>
    <property type="evidence" value="ECO:0007669"/>
    <property type="project" value="UniProtKB-KW"/>
</dbReference>
<evidence type="ECO:0000313" key="11">
    <source>
        <dbReference type="Proteomes" id="UP001259347"/>
    </source>
</evidence>
<dbReference type="SMART" id="SM00382">
    <property type="entry name" value="AAA"/>
    <property type="match status" value="1"/>
</dbReference>
<keyword evidence="1" id="KW-0813">Transport</keyword>
<proteinExistence type="predicted"/>
<keyword evidence="3" id="KW-0547">Nucleotide-binding</keyword>
<evidence type="ECO:0000256" key="7">
    <source>
        <dbReference type="ARBA" id="ARBA00023136"/>
    </source>
</evidence>
<organism evidence="10 11">
    <name type="scientific">Microbacterium resistens</name>
    <dbReference type="NCBI Taxonomy" id="156977"/>
    <lineage>
        <taxon>Bacteria</taxon>
        <taxon>Bacillati</taxon>
        <taxon>Actinomycetota</taxon>
        <taxon>Actinomycetes</taxon>
        <taxon>Micrococcales</taxon>
        <taxon>Microbacteriaceae</taxon>
        <taxon>Microbacterium</taxon>
    </lineage>
</organism>
<feature type="region of interest" description="Disordered" evidence="8">
    <location>
        <begin position="345"/>
        <end position="373"/>
    </location>
</feature>
<dbReference type="Gene3D" id="3.40.50.300">
    <property type="entry name" value="P-loop containing nucleotide triphosphate hydrolases"/>
    <property type="match status" value="1"/>
</dbReference>
<evidence type="ECO:0000256" key="8">
    <source>
        <dbReference type="SAM" id="MobiDB-lite"/>
    </source>
</evidence>
<dbReference type="InterPro" id="IPR017871">
    <property type="entry name" value="ABC_transporter-like_CS"/>
</dbReference>
<evidence type="ECO:0000313" key="10">
    <source>
        <dbReference type="EMBL" id="MDR6866133.1"/>
    </source>
</evidence>
<dbReference type="InterPro" id="IPR003439">
    <property type="entry name" value="ABC_transporter-like_ATP-bd"/>
</dbReference>
<evidence type="ECO:0000256" key="5">
    <source>
        <dbReference type="ARBA" id="ARBA00022967"/>
    </source>
</evidence>
<evidence type="ECO:0000256" key="4">
    <source>
        <dbReference type="ARBA" id="ARBA00022840"/>
    </source>
</evidence>
<reference evidence="10 11" key="1">
    <citation type="submission" date="2023-07" db="EMBL/GenBank/DDBJ databases">
        <title>Sorghum-associated microbial communities from plants grown in Nebraska, USA.</title>
        <authorList>
            <person name="Schachtman D."/>
        </authorList>
    </citation>
    <scope>NUCLEOTIDE SEQUENCE [LARGE SCALE GENOMIC DNA]</scope>
    <source>
        <strain evidence="10 11">2980</strain>
    </source>
</reference>
<gene>
    <name evidence="10" type="ORF">J2Y69_000718</name>
</gene>
<accession>A0ABU1SA47</accession>
<dbReference type="PROSITE" id="PS50893">
    <property type="entry name" value="ABC_TRANSPORTER_2"/>
    <property type="match status" value="1"/>
</dbReference>
<dbReference type="InterPro" id="IPR027417">
    <property type="entry name" value="P-loop_NTPase"/>
</dbReference>
<dbReference type="InterPro" id="IPR003593">
    <property type="entry name" value="AAA+_ATPase"/>
</dbReference>
<evidence type="ECO:0000259" key="9">
    <source>
        <dbReference type="PROSITE" id="PS50893"/>
    </source>
</evidence>
<keyword evidence="4 10" id="KW-0067">ATP-binding</keyword>
<dbReference type="EMBL" id="JAVDUM010000002">
    <property type="protein sequence ID" value="MDR6866133.1"/>
    <property type="molecule type" value="Genomic_DNA"/>
</dbReference>
<evidence type="ECO:0000256" key="1">
    <source>
        <dbReference type="ARBA" id="ARBA00022448"/>
    </source>
</evidence>
<evidence type="ECO:0000256" key="6">
    <source>
        <dbReference type="ARBA" id="ARBA00022970"/>
    </source>
</evidence>
<keyword evidence="11" id="KW-1185">Reference proteome</keyword>
<evidence type="ECO:0000256" key="2">
    <source>
        <dbReference type="ARBA" id="ARBA00022475"/>
    </source>
</evidence>
<keyword evidence="2" id="KW-1003">Cell membrane</keyword>
<dbReference type="InterPro" id="IPR041701">
    <property type="entry name" value="MetN_ABC"/>
</dbReference>
<keyword evidence="6" id="KW-0029">Amino-acid transport</keyword>
<protein>
    <submittedName>
        <fullName evidence="10">D-methionine transport system ATP-binding protein</fullName>
    </submittedName>
</protein>